<dbReference type="SUPFAM" id="SSF53098">
    <property type="entry name" value="Ribonuclease H-like"/>
    <property type="match status" value="1"/>
</dbReference>
<name>A0A9W8TKL4_9PEZI</name>
<dbReference type="InterPro" id="IPR038717">
    <property type="entry name" value="Tc1-like_DDE_dom"/>
</dbReference>
<dbReference type="PANTHER" id="PTHR46564:SF1">
    <property type="entry name" value="TRANSPOSASE"/>
    <property type="match status" value="1"/>
</dbReference>
<evidence type="ECO:0000259" key="2">
    <source>
        <dbReference type="Pfam" id="PF13358"/>
    </source>
</evidence>
<dbReference type="Gene3D" id="3.30.420.10">
    <property type="entry name" value="Ribonuclease H-like superfamily/Ribonuclease H"/>
    <property type="match status" value="1"/>
</dbReference>
<dbReference type="InterPro" id="IPR047655">
    <property type="entry name" value="Transpos_IS630-like"/>
</dbReference>
<dbReference type="InterPro" id="IPR036397">
    <property type="entry name" value="RNaseH_sf"/>
</dbReference>
<accession>A0A9W8TKL4</accession>
<gene>
    <name evidence="3" type="ORF">NPX13_g5909</name>
</gene>
<reference evidence="3" key="1">
    <citation type="submission" date="2022-07" db="EMBL/GenBank/DDBJ databases">
        <title>Genome Sequence of Xylaria arbuscula.</title>
        <authorList>
            <person name="Buettner E."/>
        </authorList>
    </citation>
    <scope>NUCLEOTIDE SEQUENCE</scope>
    <source>
        <strain evidence="3">VT107</strain>
    </source>
</reference>
<evidence type="ECO:0000313" key="4">
    <source>
        <dbReference type="Proteomes" id="UP001148614"/>
    </source>
</evidence>
<dbReference type="InterPro" id="IPR009057">
    <property type="entry name" value="Homeodomain-like_sf"/>
</dbReference>
<dbReference type="GO" id="GO:0003676">
    <property type="term" value="F:nucleic acid binding"/>
    <property type="evidence" value="ECO:0007669"/>
    <property type="project" value="InterPro"/>
</dbReference>
<dbReference type="NCBIfam" id="NF033545">
    <property type="entry name" value="transpos_IS630"/>
    <property type="match status" value="1"/>
</dbReference>
<proteinExistence type="predicted"/>
<dbReference type="AlphaFoldDB" id="A0A9W8TKL4"/>
<protein>
    <recommendedName>
        <fullName evidence="2">Tc1-like transposase DDE domain-containing protein</fullName>
    </recommendedName>
</protein>
<feature type="domain" description="Tc1-like transposase DDE" evidence="2">
    <location>
        <begin position="101"/>
        <end position="242"/>
    </location>
</feature>
<comment type="caution">
    <text evidence="3">The sequence shown here is derived from an EMBL/GenBank/DDBJ whole genome shotgun (WGS) entry which is preliminary data.</text>
</comment>
<feature type="region of interest" description="Disordered" evidence="1">
    <location>
        <begin position="1"/>
        <end position="21"/>
    </location>
</feature>
<organism evidence="3 4">
    <name type="scientific">Xylaria arbuscula</name>
    <dbReference type="NCBI Taxonomy" id="114810"/>
    <lineage>
        <taxon>Eukaryota</taxon>
        <taxon>Fungi</taxon>
        <taxon>Dikarya</taxon>
        <taxon>Ascomycota</taxon>
        <taxon>Pezizomycotina</taxon>
        <taxon>Sordariomycetes</taxon>
        <taxon>Xylariomycetidae</taxon>
        <taxon>Xylariales</taxon>
        <taxon>Xylariaceae</taxon>
        <taxon>Xylaria</taxon>
    </lineage>
</organism>
<keyword evidence="4" id="KW-1185">Reference proteome</keyword>
<sequence length="284" mass="32933">MERSQTPNATKTPSVGRRSSITQSMRNALRDILTERPDMYRSELVAFLANKFGIKVSERSIGRTLQSIGWTRTTIRRIAQQRDDDLRDLYLHTISIYKSYQLVFVDESGCDRRAGYRRWGWSPKGTSPVQVTKFGRGKRWHILPAYTQDGIMLRRVYQGSTDSALFEDFIAQLLHHCGSYPEPRSVIIIDNASWHHSEKIQQMCNEVGVIVVFLPPYSPDFNPIEEYFGVLKKFIKKTWSENEDFITREFQMYLEWCVDVVGDDVSTAQSHFLHARISIMQPPS</sequence>
<dbReference type="EMBL" id="JANPWZ010000984">
    <property type="protein sequence ID" value="KAJ3569920.1"/>
    <property type="molecule type" value="Genomic_DNA"/>
</dbReference>
<dbReference type="PANTHER" id="PTHR46564">
    <property type="entry name" value="TRANSPOSASE"/>
    <property type="match status" value="1"/>
</dbReference>
<dbReference type="InterPro" id="IPR012337">
    <property type="entry name" value="RNaseH-like_sf"/>
</dbReference>
<dbReference type="SUPFAM" id="SSF46689">
    <property type="entry name" value="Homeodomain-like"/>
    <property type="match status" value="1"/>
</dbReference>
<evidence type="ECO:0000313" key="3">
    <source>
        <dbReference type="EMBL" id="KAJ3569920.1"/>
    </source>
</evidence>
<evidence type="ECO:0000256" key="1">
    <source>
        <dbReference type="SAM" id="MobiDB-lite"/>
    </source>
</evidence>
<dbReference type="Proteomes" id="UP001148614">
    <property type="component" value="Unassembled WGS sequence"/>
</dbReference>
<dbReference type="Pfam" id="PF13358">
    <property type="entry name" value="DDE_3"/>
    <property type="match status" value="1"/>
</dbReference>